<gene>
    <name evidence="1" type="ORF">TM448A00583_0030</name>
</gene>
<dbReference type="InterPro" id="IPR007499">
    <property type="entry name" value="ERF_bacteria_virus"/>
</dbReference>
<name>A0A6H1ZHT3_9ZZZZ</name>
<dbReference type="AlphaFoldDB" id="A0A6H1ZHT3"/>
<protein>
    <submittedName>
        <fullName evidence="1">Putative Erf family protein</fullName>
    </submittedName>
</protein>
<dbReference type="Pfam" id="PF04404">
    <property type="entry name" value="ERF"/>
    <property type="match status" value="1"/>
</dbReference>
<proteinExistence type="predicted"/>
<organism evidence="1">
    <name type="scientific">viral metagenome</name>
    <dbReference type="NCBI Taxonomy" id="1070528"/>
    <lineage>
        <taxon>unclassified sequences</taxon>
        <taxon>metagenomes</taxon>
        <taxon>organismal metagenomes</taxon>
    </lineage>
</organism>
<accession>A0A6H1ZHT3</accession>
<sequence length="265" mass="29330">MKLNLDFLNMIKDKQEIITHEDNTNIIVQPYSPEVLIAQAIDKGLPVETMERLLAMRTALKAEAAKEAYDEAMANFQAECPIVGKGKEVKNRSGVVMYHYAPLEAIVSEVKDIIGKHGFSYSIKTEIKENAVKVTCIVKHKGGHSEMSDMEVPLATRTDIMSAPQQTAATMTFAKRYAFCNSFGIMTGDEETDAIEKKIEEKATMEQHTEIELLAAEAGMTKAQTGVRCRELYGISILDISSVQADGIIAGLKKRIVERTAEKKV</sequence>
<reference evidence="1" key="1">
    <citation type="submission" date="2020-03" db="EMBL/GenBank/DDBJ databases">
        <title>The deep terrestrial virosphere.</title>
        <authorList>
            <person name="Holmfeldt K."/>
            <person name="Nilsson E."/>
            <person name="Simone D."/>
            <person name="Lopez-Fernandez M."/>
            <person name="Wu X."/>
            <person name="de Brujin I."/>
            <person name="Lundin D."/>
            <person name="Andersson A."/>
            <person name="Bertilsson S."/>
            <person name="Dopson M."/>
        </authorList>
    </citation>
    <scope>NUCLEOTIDE SEQUENCE</scope>
    <source>
        <strain evidence="1">TM448A00583</strain>
    </source>
</reference>
<dbReference type="EMBL" id="MT144027">
    <property type="protein sequence ID" value="QJA46991.1"/>
    <property type="molecule type" value="Genomic_DNA"/>
</dbReference>
<evidence type="ECO:0000313" key="1">
    <source>
        <dbReference type="EMBL" id="QJA46991.1"/>
    </source>
</evidence>